<dbReference type="Proteomes" id="UP000829398">
    <property type="component" value="Chromosome 2"/>
</dbReference>
<reference evidence="2" key="1">
    <citation type="journal article" date="2023" name="Hortic. Res.">
        <title>A chromosome-level phased genome enabling allele-level studies in sweet orange: a case study on citrus Huanglongbing tolerance.</title>
        <authorList>
            <person name="Wu B."/>
            <person name="Yu Q."/>
            <person name="Deng Z."/>
            <person name="Duan Y."/>
            <person name="Luo F."/>
            <person name="Gmitter F. Jr."/>
        </authorList>
    </citation>
    <scope>NUCLEOTIDE SEQUENCE [LARGE SCALE GENOMIC DNA]</scope>
    <source>
        <strain evidence="2">cv. Valencia</strain>
    </source>
</reference>
<accession>A0ACB8NA22</accession>
<keyword evidence="2" id="KW-1185">Reference proteome</keyword>
<dbReference type="EMBL" id="CM039171">
    <property type="protein sequence ID" value="KAH9795002.1"/>
    <property type="molecule type" value="Genomic_DNA"/>
</dbReference>
<name>A0ACB8NA22_CITSI</name>
<comment type="caution">
    <text evidence="1">The sequence shown here is derived from an EMBL/GenBank/DDBJ whole genome shotgun (WGS) entry which is preliminary data.</text>
</comment>
<protein>
    <submittedName>
        <fullName evidence="1">Ribonuclease H</fullName>
    </submittedName>
</protein>
<evidence type="ECO:0000313" key="2">
    <source>
        <dbReference type="Proteomes" id="UP000829398"/>
    </source>
</evidence>
<evidence type="ECO:0000313" key="1">
    <source>
        <dbReference type="EMBL" id="KAH9795002.1"/>
    </source>
</evidence>
<gene>
    <name evidence="1" type="ORF">KPL71_005076</name>
</gene>
<organism evidence="1 2">
    <name type="scientific">Citrus sinensis</name>
    <name type="common">Sweet orange</name>
    <name type="synonym">Citrus aurantium var. sinensis</name>
    <dbReference type="NCBI Taxonomy" id="2711"/>
    <lineage>
        <taxon>Eukaryota</taxon>
        <taxon>Viridiplantae</taxon>
        <taxon>Streptophyta</taxon>
        <taxon>Embryophyta</taxon>
        <taxon>Tracheophyta</taxon>
        <taxon>Spermatophyta</taxon>
        <taxon>Magnoliopsida</taxon>
        <taxon>eudicotyledons</taxon>
        <taxon>Gunneridae</taxon>
        <taxon>Pentapetalae</taxon>
        <taxon>rosids</taxon>
        <taxon>malvids</taxon>
        <taxon>Sapindales</taxon>
        <taxon>Rutaceae</taxon>
        <taxon>Aurantioideae</taxon>
        <taxon>Citrus</taxon>
    </lineage>
</organism>
<sequence length="2024" mass="229575">MEKQMETLTTILHELRSERRVTQEGRVRGGGVAPGPDSAGRSQTTGRFGGERGNVPLRGEFHREREQSPARQTGDEDDGVVNAEETELRQHLHDVEQERDQVAARDPGRAVQLEEEVRRLAQIIDDMQGRNRAPGWRIMLDGESPLAAEIMRAVIPRDFRLPDLRYSGRTDPLVHIERFNDITGMCQEFAEQFSGAMAPEYDMMELKSMKQGEQETLREFIKRFHRAVLDLGAFNHPQALRGLKEGVKIGRLWYNLRSPAIQTYAAAYEQAKRDIEIEEEKAARIKTDQLEGLGRKEKKALPGNGPIRRRDHQASAREPWRRYESASGGLHQHPHGSRASRPEVLPPPPTQSGANRERAVHLIDQNPDYGRYTSLKMSLDEVYEAIKDRGLLHLPTPITKLPNRRDRIRYCKFHGTHGHTTAECRDLKTQVEDLVRNRYLDEFMDGTFPMVATTGEGEHSGRNLRREQPAVRVIAGGPTLAGDSNRSRKNYARYAMTSKEVLFNTPAAKRARVRQVPIMWTDEDEERILYPHEDALVIKATVASKKFDRILIDTGSSVDVLFKSTLEEMGIADRKLEYTNTSLKGFGGGKLVPLGVVELPITIGSSPTERTMILDFVVVDEEGPYQMILGRPFLRMSKAVLSNHYLALKYRVNGVVGVVRGDQRIARSCYSSAAREAMQITSLDTRVENKKGRQEPVEDLETVSLGPENPGKTIRIGSRLKGEQKQELVKCLQAHADVFAWTHEDMPGIDPEVACHKLAIKKGARAVRQKRRCFNQERYEAINGEVEKLLRAWFIREVSYPEWISNVVLVKKANGKWRMCVDFTDLNKACPKDSFPLPNIDQLVDSTVGHGLLSFMDAFSGYNQIPMYEQDEESTTFITNQGLFCYRVMPFGLKNAGATYQRLVNKVFKPLIGKTMEVYVDDMITKSKIPKEHVRHLEETFELLRKYKMKLNPEKCAFGVESGKFLGFMVSHRGIEANPDKIQAIVQMTSPRNLKEMQSLTGRLAALSRFISKATDKCQPFFQVIRRGKKTEWTPEYEEAFRNLKQYLQQAPLLSTPRDGDKLYLYLAVSDRAASSVLVREEEGVQYPIYYTSKALLDAETRYPPLEKWALALVVAAQKLMPYFQAFPVSVITNQPLRQTLHKPDASGRLVKWAVELSEFDIDYKPRAAIKAQAMADFIAEFTEPEVCLDQQDAVIGNDETQVWQMSVDGSSGERGSGAGIVLEGPEGEEISYAVKLEFAATNNQAEYEALIAGLELAKAVKADRVKIRTDSQLVANHVSERFQPREEKMEQYLKIVRQMMGKFEAVEVIQIPREQNSRADILARMAAVADPKMPKSVPLEVKSSPSIDQNLGVLRIEQKCSWRDPIVSYLRDGVLPPDKLRARKIRAQASRYTMIDGVLYRRGYTLPFLWCLDEDDADYVLREVHEGIYGNHSGGRSLAHKVLRQGYFWPTMHQDAQEKTRSCVSCQSFANFSNQPPEKLTSMASPWPFAQWGIDLIGPLPKARGAATHAIVAIDYFTKWIEVEALSRITEKKTTDFVWRNLVCRYGIPYALVTDNGRQFDNHSFRDFCQNLGIELKYCSPAHPQSNGQVEAANKTIKRLLKTRLGAKNGAWVDELSGVLWAYRTTHKTATGETPFALAFGHEAVVPAEIGTTTHRTGHFNEQENDEQICLNLDLLTERREQAAKRSVIHQQRVARYYNQKVNIRQFRVGDWVLRRVNQSTKDSTQGVLGPNWEGPYRVKQIAGPGAYKLVRTDGHEKPSMLGHEKASRIPSFEEIIQGMQRLDKVSKPVLWRDRSQACQDLLGHEKASRIPSFEEIIQGMQRLDKVSKPVLWRDRSQACQDLLGHEKASRIPSFEEIIQGMQRLDKVSKPVLWRDRSQACQDLLGHEKASRIPILEESKACKGSTKSQSLFMARQKPSVPGSARPRKGEQNPQASKKKKIPEACKGPLSLKACFMARQKPSMPGSARPREGEQTPKHSKKFLRHVKAHQVSKPVLWRDRSQACQDLLDHEKASRLQSIRRNS</sequence>
<proteinExistence type="predicted"/>